<dbReference type="InterPro" id="IPR019026">
    <property type="entry name" value="Peptidase_M64_IgA"/>
</dbReference>
<comment type="caution">
    <text evidence="1">The sequence shown here is derived from an EMBL/GenBank/DDBJ whole genome shotgun (WGS) entry which is preliminary data.</text>
</comment>
<evidence type="ECO:0008006" key="3">
    <source>
        <dbReference type="Google" id="ProtNLM"/>
    </source>
</evidence>
<dbReference type="EMBL" id="LJIJ01000430">
    <property type="protein sequence ID" value="ODM97569.1"/>
    <property type="molecule type" value="Genomic_DNA"/>
</dbReference>
<dbReference type="AlphaFoldDB" id="A0A1D2MX04"/>
<dbReference type="InterPro" id="IPR024079">
    <property type="entry name" value="MetalloPept_cat_dom_sf"/>
</dbReference>
<proteinExistence type="predicted"/>
<organism evidence="1 2">
    <name type="scientific">Orchesella cincta</name>
    <name type="common">Springtail</name>
    <name type="synonym">Podura cincta</name>
    <dbReference type="NCBI Taxonomy" id="48709"/>
    <lineage>
        <taxon>Eukaryota</taxon>
        <taxon>Metazoa</taxon>
        <taxon>Ecdysozoa</taxon>
        <taxon>Arthropoda</taxon>
        <taxon>Hexapoda</taxon>
        <taxon>Collembola</taxon>
        <taxon>Entomobryomorpha</taxon>
        <taxon>Entomobryoidea</taxon>
        <taxon>Orchesellidae</taxon>
        <taxon>Orchesellinae</taxon>
        <taxon>Orchesella</taxon>
    </lineage>
</organism>
<gene>
    <name evidence="1" type="ORF">Ocin01_09110</name>
</gene>
<protein>
    <recommendedName>
        <fullName evidence="3">IgA Peptidase M64</fullName>
    </recommendedName>
</protein>
<dbReference type="Gene3D" id="3.40.390.10">
    <property type="entry name" value="Collagenase (Catalytic Domain)"/>
    <property type="match status" value="3"/>
</dbReference>
<name>A0A1D2MX04_ORCCI</name>
<accession>A0A1D2MX04</accession>
<dbReference type="GO" id="GO:0008237">
    <property type="term" value="F:metallopeptidase activity"/>
    <property type="evidence" value="ECO:0007669"/>
    <property type="project" value="InterPro"/>
</dbReference>
<dbReference type="OrthoDB" id="2961863at2759"/>
<evidence type="ECO:0000313" key="1">
    <source>
        <dbReference type="EMBL" id="ODM97569.1"/>
    </source>
</evidence>
<dbReference type="Proteomes" id="UP000094527">
    <property type="component" value="Unassembled WGS sequence"/>
</dbReference>
<reference evidence="1 2" key="1">
    <citation type="journal article" date="2016" name="Genome Biol. Evol.">
        <title>Gene Family Evolution Reflects Adaptation to Soil Environmental Stressors in the Genome of the Collembolan Orchesella cincta.</title>
        <authorList>
            <person name="Faddeeva-Vakhrusheva A."/>
            <person name="Derks M.F."/>
            <person name="Anvar S.Y."/>
            <person name="Agamennone V."/>
            <person name="Suring W."/>
            <person name="Smit S."/>
            <person name="van Straalen N.M."/>
            <person name="Roelofs D."/>
        </authorList>
    </citation>
    <scope>NUCLEOTIDE SEQUENCE [LARGE SCALE GENOMIC DNA]</scope>
    <source>
        <tissue evidence="1">Mixed pool</tissue>
    </source>
</reference>
<feature type="non-terminal residue" evidence="1">
    <location>
        <position position="1"/>
    </location>
</feature>
<evidence type="ECO:0000313" key="2">
    <source>
        <dbReference type="Proteomes" id="UP000094527"/>
    </source>
</evidence>
<keyword evidence="2" id="KW-1185">Reference proteome</keyword>
<dbReference type="Pfam" id="PF09471">
    <property type="entry name" value="Peptidase_M64"/>
    <property type="match status" value="2"/>
</dbReference>
<sequence>AGQAYYIKFHQDPSIDHSCTLIEDDYLPKYRGLEPNDELGFKYSVREAEKLPQDVKLPPHPDAKIVEIFARKHEAAQAFMDSLCKTVRKVEPLKSVGKQGPEIRKIVDGGDQRNRIDVVFMGDGYTASEREEFFDDMQRLTTEMFNGVTFRSYLPVFNIWAVYVESQESGIGYDGPKNTPFELYRESGQLRGIYPGNAGYARQVCALTGASGCDYPSIIGNDDFYGGLGGEFEYDNGQAYRGVNYASSVASLGWTAWLSGEQKEEKAIYRLLEYPWADLNRLGPQTFDFTSDGNYARWNLVLTVSAAGEEDSLEFTLDGEILPWKTTGYDDREFYEWGANEGLSAGRHTLTVRSKTNSTNPNIPRMICSIRLHEYGTEDEFHMDNSYVSAYPTWNINYRKSFRPTSEGCLMRNMTTNHFCPVCQEGMWAQFLERVSLIDNVTVSESSSNGMREVTVNTLKLGQLREPGNEVPGETLEVKWVRNNQEQTELRDQFTVNAEPGNWAVEVHFNTTEVRNDPRNLLTSSQNFVVPNSVYFSSWVLQEGHKTLDIVFAENKGKMKHFSALSIFCVFVTQIAGQAHHIKFHQSPEDNYACILIEEEFVPNYRGFEKETGFKYSIRPAIKPPAGSLIKPTDKDARIIDVYAKKEEEAYAYMSLVCKSHTKVEPLQLNQANTADPEIREIVVGGPKENRIDVVFMGDGYTASEKEEFFDDMQRLTDEMFAGTTFRSYLPVFNIWAIYVESEESGIGYNGAKNTPFRLYRESGQLRGIFPGNSAYARQVCRLTGTSGCDYPSIIGNDDFYGGLGGEFVISTRSNRTGTVVLRHEMGHNFVDVGEEYDDGSVYSGVNSASSLNTLGWTAWLSSEKREERAIWRLLEYPWYDLSRGSRSFTFTSNGQFNRWYLEVTVSAAGEEDSLEFLLDGEVLPWKSSGFDDREFYGWYGDEGLSSGSHNFSVRSKTDSTNPDIPRMICSISLHEYGTEEEFVMSPDHVSAYPTWDTWRTKRYRPTNEGCLMRNMTHNRFCPVCQEGMWAQFLERISLIDEVAVSNATSSDGTREVAVETLKLGQLRAPGNEVSGESLEVRWLKDNEEVVAFTDQFVVNAEAGSWEVVVHLKSPEVRNDPRDLLTSSVRFVVPA</sequence>